<dbReference type="EMBL" id="DS995753">
    <property type="protein sequence ID" value="EGE06963.1"/>
    <property type="molecule type" value="Genomic_DNA"/>
</dbReference>
<accession>F2PYJ5</accession>
<name>F2PYJ5_TRIEC</name>
<dbReference type="Proteomes" id="UP000009169">
    <property type="component" value="Unassembled WGS sequence"/>
</dbReference>
<keyword evidence="3" id="KW-1185">Reference proteome</keyword>
<dbReference type="HOGENOM" id="CLU_2135291_0_0_1"/>
<feature type="transmembrane region" description="Helical" evidence="1">
    <location>
        <begin position="65"/>
        <end position="86"/>
    </location>
</feature>
<keyword evidence="1" id="KW-0472">Membrane</keyword>
<sequence length="113" mass="12299">MLGSCGVTPGSTPVWPVLCVSGLRELHKLDFRPPTGLGNATALALRGARWTKCDAIRLSQLSYPVLPLLLSLPIYLSCISGCLFFAAEDKNGGLRMVMRMKFLLADFMVTLLN</sequence>
<dbReference type="AlphaFoldDB" id="F2PYJ5"/>
<reference evidence="3" key="1">
    <citation type="journal article" date="2012" name="MBio">
        <title>Comparative genome analysis of Trichophyton rubrum and related dermatophytes reveals candidate genes involved in infection.</title>
        <authorList>
            <person name="Martinez D.A."/>
            <person name="Oliver B.G."/>
            <person name="Graeser Y."/>
            <person name="Goldberg J.M."/>
            <person name="Li W."/>
            <person name="Martinez-Rossi N.M."/>
            <person name="Monod M."/>
            <person name="Shelest E."/>
            <person name="Barton R.C."/>
            <person name="Birch E."/>
            <person name="Brakhage A.A."/>
            <person name="Chen Z."/>
            <person name="Gurr S.J."/>
            <person name="Heiman D."/>
            <person name="Heitman J."/>
            <person name="Kosti I."/>
            <person name="Rossi A."/>
            <person name="Saif S."/>
            <person name="Samalova M."/>
            <person name="Saunders C.W."/>
            <person name="Shea T."/>
            <person name="Summerbell R.C."/>
            <person name="Xu J."/>
            <person name="Young S."/>
            <person name="Zeng Q."/>
            <person name="Birren B.W."/>
            <person name="Cuomo C.A."/>
            <person name="White T.C."/>
        </authorList>
    </citation>
    <scope>NUCLEOTIDE SEQUENCE [LARGE SCALE GENOMIC DNA]</scope>
    <source>
        <strain evidence="3">ATCC MYA-4606 / CBS 127.97</strain>
    </source>
</reference>
<evidence type="ECO:0000256" key="1">
    <source>
        <dbReference type="SAM" id="Phobius"/>
    </source>
</evidence>
<keyword evidence="1" id="KW-0812">Transmembrane</keyword>
<protein>
    <submittedName>
        <fullName evidence="2">Uncharacterized protein</fullName>
    </submittedName>
</protein>
<gene>
    <name evidence="2" type="ORF">TEQG_06015</name>
</gene>
<evidence type="ECO:0000313" key="3">
    <source>
        <dbReference type="Proteomes" id="UP000009169"/>
    </source>
</evidence>
<dbReference type="VEuPathDB" id="FungiDB:TEQG_06015"/>
<evidence type="ECO:0000313" key="2">
    <source>
        <dbReference type="EMBL" id="EGE06963.1"/>
    </source>
</evidence>
<keyword evidence="1" id="KW-1133">Transmembrane helix</keyword>
<proteinExistence type="predicted"/>
<organism evidence="2 3">
    <name type="scientific">Trichophyton equinum (strain ATCC MYA-4606 / CBS 127.97)</name>
    <name type="common">Horse ringworm fungus</name>
    <dbReference type="NCBI Taxonomy" id="559882"/>
    <lineage>
        <taxon>Eukaryota</taxon>
        <taxon>Fungi</taxon>
        <taxon>Dikarya</taxon>
        <taxon>Ascomycota</taxon>
        <taxon>Pezizomycotina</taxon>
        <taxon>Eurotiomycetes</taxon>
        <taxon>Eurotiomycetidae</taxon>
        <taxon>Onygenales</taxon>
        <taxon>Arthrodermataceae</taxon>
        <taxon>Trichophyton</taxon>
    </lineage>
</organism>